<organism evidence="2 3">
    <name type="scientific">Pogona vitticeps</name>
    <name type="common">central bearded dragon</name>
    <dbReference type="NCBI Taxonomy" id="103695"/>
    <lineage>
        <taxon>Eukaryota</taxon>
        <taxon>Metazoa</taxon>
        <taxon>Chordata</taxon>
        <taxon>Craniata</taxon>
        <taxon>Vertebrata</taxon>
        <taxon>Euteleostomi</taxon>
        <taxon>Lepidosauria</taxon>
        <taxon>Squamata</taxon>
        <taxon>Bifurcata</taxon>
        <taxon>Unidentata</taxon>
        <taxon>Episquamata</taxon>
        <taxon>Toxicofera</taxon>
        <taxon>Iguania</taxon>
        <taxon>Acrodonta</taxon>
        <taxon>Agamidae</taxon>
        <taxon>Amphibolurinae</taxon>
        <taxon>Pogona</taxon>
    </lineage>
</organism>
<reference evidence="2" key="1">
    <citation type="submission" date="2025-05" db="UniProtKB">
        <authorList>
            <consortium name="RefSeq"/>
        </authorList>
    </citation>
    <scope>NUCLEOTIDE SEQUENCE [LARGE SCALE GENOMIC DNA]</scope>
</reference>
<gene>
    <name evidence="3" type="primary">LOC110081184</name>
</gene>
<sequence>MELEGSYKRPPSPVPCSVQEYKSEELLMLTAVRTLDQRGLRDGRGTSRQQRHKAPLKRAVISTWLLFRKIRLFVCLDLLLGSSKALCLPLRVAGQQVGHVPQAVAKRLCQYPSVFSVSQGKEAPAYMELNVQLASWEQRTAAVQEVLQELRDQQAFPCLKEWREELYSVRPYFCDTPLFSMERAATPLLGVKRYGAHLNGYIWQNGQMYMWLARRASNKPTYPGLLDNLAAGGIATGLGVTETLIKECQEEACIPPSLAAQAKPVGTISYTYEGAHGGIYPECQFVFDLELPEDFVPQVGDGEVQEFYLWPLEKVKEAIGSSDFKPNCAMVALDFLIRHGYIQPDEEPHYVELVEGLHRTL</sequence>
<dbReference type="PROSITE" id="PS51462">
    <property type="entry name" value="NUDIX"/>
    <property type="match status" value="1"/>
</dbReference>
<dbReference type="OrthoDB" id="10261522at2759"/>
<dbReference type="Gene3D" id="3.90.79.10">
    <property type="entry name" value="Nucleoside Triphosphate Pyrophosphohydrolase"/>
    <property type="match status" value="1"/>
</dbReference>
<accession>A0A6J0TXV4</accession>
<feature type="domain" description="Nudix hydrolase" evidence="1">
    <location>
        <begin position="193"/>
        <end position="332"/>
    </location>
</feature>
<dbReference type="Proteomes" id="UP001652642">
    <property type="component" value="Chromosome 2"/>
</dbReference>
<dbReference type="AlphaFoldDB" id="A0A6J0TXV4"/>
<dbReference type="PANTHER" id="PTHR13622:SF8">
    <property type="entry name" value="THIAMIN PYROPHOSPHOKINASE 1"/>
    <property type="match status" value="1"/>
</dbReference>
<dbReference type="SUPFAM" id="SSF55811">
    <property type="entry name" value="Nudix"/>
    <property type="match status" value="1"/>
</dbReference>
<evidence type="ECO:0000259" key="1">
    <source>
        <dbReference type="PROSITE" id="PS51462"/>
    </source>
</evidence>
<dbReference type="PANTHER" id="PTHR13622">
    <property type="entry name" value="THIAMIN PYROPHOSPHOKINASE"/>
    <property type="match status" value="1"/>
</dbReference>
<evidence type="ECO:0000313" key="3">
    <source>
        <dbReference type="RefSeq" id="XP_020653356.2"/>
    </source>
</evidence>
<dbReference type="Pfam" id="PF00293">
    <property type="entry name" value="NUDIX"/>
    <property type="match status" value="1"/>
</dbReference>
<name>A0A6J0TXV4_9SAUR</name>
<dbReference type="KEGG" id="pvt:110081184"/>
<dbReference type="CDD" id="cd03676">
    <property type="entry name" value="NUDIX_Tnr3_like"/>
    <property type="match status" value="1"/>
</dbReference>
<dbReference type="GO" id="GO:0044715">
    <property type="term" value="F:8-oxo-dGDP phosphatase activity"/>
    <property type="evidence" value="ECO:0007669"/>
    <property type="project" value="UniProtKB-ARBA"/>
</dbReference>
<dbReference type="GeneID" id="110081184"/>
<protein>
    <submittedName>
        <fullName evidence="3">Uncharacterized protein isoform X1</fullName>
    </submittedName>
</protein>
<dbReference type="InterPro" id="IPR015797">
    <property type="entry name" value="NUDIX_hydrolase-like_dom_sf"/>
</dbReference>
<dbReference type="Pfam" id="PF15916">
    <property type="entry name" value="DUF4743"/>
    <property type="match status" value="1"/>
</dbReference>
<dbReference type="RefSeq" id="XP_020653356.2">
    <property type="nucleotide sequence ID" value="XM_020797697.2"/>
</dbReference>
<evidence type="ECO:0000313" key="2">
    <source>
        <dbReference type="Proteomes" id="UP001652642"/>
    </source>
</evidence>
<keyword evidence="2" id="KW-1185">Reference proteome</keyword>
<reference evidence="3" key="2">
    <citation type="submission" date="2025-08" db="UniProtKB">
        <authorList>
            <consortium name="RefSeq"/>
        </authorList>
    </citation>
    <scope>IDENTIFICATION</scope>
</reference>
<dbReference type="InterPro" id="IPR031804">
    <property type="entry name" value="DUF4743"/>
</dbReference>
<proteinExistence type="predicted"/>
<dbReference type="InParanoid" id="A0A6J0TXV4"/>
<dbReference type="InterPro" id="IPR000086">
    <property type="entry name" value="NUDIX_hydrolase_dom"/>
</dbReference>